<evidence type="ECO:0000259" key="7">
    <source>
        <dbReference type="PROSITE" id="PS50983"/>
    </source>
</evidence>
<dbReference type="PANTHER" id="PTHR30532:SF1">
    <property type="entry name" value="IRON(3+)-HYDROXAMATE-BINDING PROTEIN FHUD"/>
    <property type="match status" value="1"/>
</dbReference>
<comment type="caution">
    <text evidence="8">The sequence shown here is derived from an EMBL/GenBank/DDBJ whole genome shotgun (WGS) entry which is preliminary data.</text>
</comment>
<dbReference type="InterPro" id="IPR002491">
    <property type="entry name" value="ABC_transptr_periplasmic_BD"/>
</dbReference>
<reference evidence="8 9" key="1">
    <citation type="submission" date="2021-04" db="EMBL/GenBank/DDBJ databases">
        <title>Whole genome sequence of Jiella sp. KSK16Y-1.</title>
        <authorList>
            <person name="Tuo L."/>
        </authorList>
    </citation>
    <scope>NUCLEOTIDE SEQUENCE [LARGE SCALE GENOMIC DNA]</scope>
    <source>
        <strain evidence="8 9">KSK16Y-1</strain>
    </source>
</reference>
<evidence type="ECO:0000313" key="8">
    <source>
        <dbReference type="EMBL" id="MBP0616405.1"/>
    </source>
</evidence>
<keyword evidence="4" id="KW-0410">Iron transport</keyword>
<dbReference type="Proteomes" id="UP000678276">
    <property type="component" value="Unassembled WGS sequence"/>
</dbReference>
<keyword evidence="9" id="KW-1185">Reference proteome</keyword>
<dbReference type="CDD" id="cd01146">
    <property type="entry name" value="FhuD"/>
    <property type="match status" value="1"/>
</dbReference>
<evidence type="ECO:0000256" key="1">
    <source>
        <dbReference type="ARBA" id="ARBA00004196"/>
    </source>
</evidence>
<dbReference type="PROSITE" id="PS50983">
    <property type="entry name" value="FE_B12_PBP"/>
    <property type="match status" value="1"/>
</dbReference>
<gene>
    <name evidence="8" type="ORF">J6595_12510</name>
</gene>
<evidence type="ECO:0000313" key="9">
    <source>
        <dbReference type="Proteomes" id="UP000678276"/>
    </source>
</evidence>
<dbReference type="Pfam" id="PF01497">
    <property type="entry name" value="Peripla_BP_2"/>
    <property type="match status" value="1"/>
</dbReference>
<evidence type="ECO:0000256" key="5">
    <source>
        <dbReference type="ARBA" id="ARBA00022729"/>
    </source>
</evidence>
<proteinExistence type="inferred from homology"/>
<dbReference type="InterPro" id="IPR051313">
    <property type="entry name" value="Bact_iron-sidero_bind"/>
</dbReference>
<dbReference type="PRINTS" id="PR01715">
    <property type="entry name" value="FERRIBNDNGPP"/>
</dbReference>
<keyword evidence="4" id="KW-0408">Iron</keyword>
<feature type="signal peptide" evidence="6">
    <location>
        <begin position="1"/>
        <end position="27"/>
    </location>
</feature>
<evidence type="ECO:0000256" key="4">
    <source>
        <dbReference type="ARBA" id="ARBA00022496"/>
    </source>
</evidence>
<keyword evidence="5 6" id="KW-0732">Signal</keyword>
<name>A0ABS4BI33_9HYPH</name>
<sequence length="305" mass="31872">MGRFFRNALATALLLLACLAPPSLAFAEEPLSGKAPERIVAMEWAGLETLLALGITPVGAADAGGYREWVAKPALPESVADIGSRQEPNLEELARLKPDLILSHAHLRPLKEKLEASARVEDVTFNGTGGDTYQAVLDGTRRVGALTGKTEAAEALIESADTAFAKDAETLRTAGLSDRHVYVVRIIGPNALRIHGKNAVADKVLAKLGLVNAYQGKVNDWGFATAEPSALAEDPDADILVVGPVSDAEMASVFDTPLGKALPAVRAGRVHALPVVWTFGGIPSAITMAGAITDALTGESAGESR</sequence>
<feature type="domain" description="Fe/B12 periplasmic-binding" evidence="7">
    <location>
        <begin position="38"/>
        <end position="300"/>
    </location>
</feature>
<dbReference type="SUPFAM" id="SSF53807">
    <property type="entry name" value="Helical backbone' metal receptor"/>
    <property type="match status" value="1"/>
</dbReference>
<evidence type="ECO:0000256" key="3">
    <source>
        <dbReference type="ARBA" id="ARBA00022448"/>
    </source>
</evidence>
<dbReference type="RefSeq" id="WP_209594893.1">
    <property type="nucleotide sequence ID" value="NZ_JAGJCF010000007.1"/>
</dbReference>
<accession>A0ABS4BI33</accession>
<organism evidence="8 9">
    <name type="scientific">Jiella mangrovi</name>
    <dbReference type="NCBI Taxonomy" id="2821407"/>
    <lineage>
        <taxon>Bacteria</taxon>
        <taxon>Pseudomonadati</taxon>
        <taxon>Pseudomonadota</taxon>
        <taxon>Alphaproteobacteria</taxon>
        <taxon>Hyphomicrobiales</taxon>
        <taxon>Aurantimonadaceae</taxon>
        <taxon>Jiella</taxon>
    </lineage>
</organism>
<comment type="similarity">
    <text evidence="2">Belongs to the bacterial solute-binding protein 8 family.</text>
</comment>
<dbReference type="Gene3D" id="3.40.50.1980">
    <property type="entry name" value="Nitrogenase molybdenum iron protein domain"/>
    <property type="match status" value="2"/>
</dbReference>
<protein>
    <submittedName>
        <fullName evidence="8">Iron-siderophore ABC transporter substrate-binding protein</fullName>
    </submittedName>
</protein>
<keyword evidence="3" id="KW-0813">Transport</keyword>
<dbReference type="EMBL" id="JAGJCF010000007">
    <property type="protein sequence ID" value="MBP0616405.1"/>
    <property type="molecule type" value="Genomic_DNA"/>
</dbReference>
<evidence type="ECO:0000256" key="6">
    <source>
        <dbReference type="SAM" id="SignalP"/>
    </source>
</evidence>
<evidence type="ECO:0000256" key="2">
    <source>
        <dbReference type="ARBA" id="ARBA00008814"/>
    </source>
</evidence>
<dbReference type="PROSITE" id="PS51257">
    <property type="entry name" value="PROKAR_LIPOPROTEIN"/>
    <property type="match status" value="1"/>
</dbReference>
<comment type="subcellular location">
    <subcellularLocation>
        <location evidence="1">Cell envelope</location>
    </subcellularLocation>
</comment>
<feature type="chain" id="PRO_5045323738" evidence="6">
    <location>
        <begin position="28"/>
        <end position="305"/>
    </location>
</feature>
<dbReference type="PANTHER" id="PTHR30532">
    <property type="entry name" value="IRON III DICITRATE-BINDING PERIPLASMIC PROTEIN"/>
    <property type="match status" value="1"/>
</dbReference>
<keyword evidence="4" id="KW-0406">Ion transport</keyword>